<dbReference type="InterPro" id="IPR012337">
    <property type="entry name" value="RNaseH-like_sf"/>
</dbReference>
<evidence type="ECO:0000259" key="7">
    <source>
        <dbReference type="Pfam" id="PF05699"/>
    </source>
</evidence>
<gene>
    <name evidence="8" type="ORF">PHYSODRAFT_322011</name>
</gene>
<evidence type="ECO:0000256" key="6">
    <source>
        <dbReference type="SAM" id="MobiDB-lite"/>
    </source>
</evidence>
<keyword evidence="3" id="KW-0863">Zinc-finger</keyword>
<dbReference type="GeneID" id="20644739"/>
<keyword evidence="4" id="KW-0862">Zinc</keyword>
<feature type="compositionally biased region" description="Polar residues" evidence="6">
    <location>
        <begin position="594"/>
        <end position="608"/>
    </location>
</feature>
<evidence type="ECO:0000313" key="8">
    <source>
        <dbReference type="EMBL" id="EGZ28340.1"/>
    </source>
</evidence>
<evidence type="ECO:0000256" key="2">
    <source>
        <dbReference type="ARBA" id="ARBA00022723"/>
    </source>
</evidence>
<dbReference type="GO" id="GO:0008270">
    <property type="term" value="F:zinc ion binding"/>
    <property type="evidence" value="ECO:0007669"/>
    <property type="project" value="UniProtKB-KW"/>
</dbReference>
<evidence type="ECO:0000256" key="3">
    <source>
        <dbReference type="ARBA" id="ARBA00022771"/>
    </source>
</evidence>
<proteinExistence type="predicted"/>
<name>G4YFB4_PHYSP</name>
<dbReference type="STRING" id="1094619.G4YFB4"/>
<dbReference type="PANTHER" id="PTHR46481">
    <property type="entry name" value="ZINC FINGER BED DOMAIN-CONTAINING PROTEIN 4"/>
    <property type="match status" value="1"/>
</dbReference>
<comment type="subcellular location">
    <subcellularLocation>
        <location evidence="1">Nucleus</location>
    </subcellularLocation>
</comment>
<dbReference type="GO" id="GO:0005634">
    <property type="term" value="C:nucleus"/>
    <property type="evidence" value="ECO:0007669"/>
    <property type="project" value="UniProtKB-SubCell"/>
</dbReference>
<evidence type="ECO:0000313" key="9">
    <source>
        <dbReference type="Proteomes" id="UP000002640"/>
    </source>
</evidence>
<evidence type="ECO:0000256" key="5">
    <source>
        <dbReference type="ARBA" id="ARBA00023242"/>
    </source>
</evidence>
<dbReference type="RefSeq" id="XP_009515615.1">
    <property type="nucleotide sequence ID" value="XM_009517320.1"/>
</dbReference>
<accession>G4YFB4</accession>
<keyword evidence="2" id="KW-0479">Metal-binding</keyword>
<dbReference type="InterPro" id="IPR052035">
    <property type="entry name" value="ZnF_BED_domain_contain"/>
</dbReference>
<dbReference type="SUPFAM" id="SSF53098">
    <property type="entry name" value="Ribonuclease H-like"/>
    <property type="match status" value="1"/>
</dbReference>
<sequence>MNSAPSPTFFNTDSDSQEFTPSSQSGISCSSNATVIDLAQHDAEEKEEPVNSIPDHVVYKPPANSTDPVWELIHRLDTPSIYEAKTYTHICLLCVQTKTWQDSLCRAGNASNAKTHLVSIHKDHELAIQEQRRRLTRADRYMVQQITGHIARWLIHDGHAHNMVTTAAFHEMLVGITGNPNVTVPPTKMYNDILDNHFEKFTADAAEMFIEEFQELDETYINHQWRPVRLALLAHVKNDGHDSKEVGKLMNNQLKTRYGLDVNKMARFTISDTAPGARKISRQFDSTLQTDCAMHALNLCIGYGIGLKENVRNEYKKDPKSEAYVKTRTVVTKGGAFPEGGKVIRKLRALNNFFASSKSPERVARLKDVQKFHKLPQLAALVDIDVRVASTIKLFQRLIINFSAFQAFFLSANVAKDEKHVFNRITDAEWALVIQMEAIMQRVAELALVEAQSASMLSSTMYVLLRVASARMNSYKFSAYCLNGARDTGTNEKNFPRVQLTLPDLSELAQRCITRTLHQIAERLPQPSVPMGVALLLDPRTKSSAKQFLRIPDTAEAATDKILEDAKELMRVEHRVFFKGLHARDKENVHDAASASNSPPREANSGSDTEADLLYGEEVSQPSEEASADAMINSKADALLDQWFDLRVDWAEVAKRQYPAEDEYDTVLAKLSVRDKKRGVRVWNVEQVCNNIDVCSWFLEAGQKEFPSVAKLARVWLGRGCSTAFQERVFSTGSFVMSPPRTRTANERAQRQLILRHNRLELARMEESKRQICVHGTCMCVVFNDQLDTLDTLAHFQFRQRP</sequence>
<dbReference type="AlphaFoldDB" id="G4YFB4"/>
<dbReference type="EMBL" id="JH159151">
    <property type="protein sequence ID" value="EGZ28340.1"/>
    <property type="molecule type" value="Genomic_DNA"/>
</dbReference>
<dbReference type="Pfam" id="PF05699">
    <property type="entry name" value="Dimer_Tnp_hAT"/>
    <property type="match status" value="1"/>
</dbReference>
<organism evidence="8 9">
    <name type="scientific">Phytophthora sojae (strain P6497)</name>
    <name type="common">Soybean stem and root rot agent</name>
    <name type="synonym">Phytophthora megasperma f. sp. glycines</name>
    <dbReference type="NCBI Taxonomy" id="1094619"/>
    <lineage>
        <taxon>Eukaryota</taxon>
        <taxon>Sar</taxon>
        <taxon>Stramenopiles</taxon>
        <taxon>Oomycota</taxon>
        <taxon>Peronosporomycetes</taxon>
        <taxon>Peronosporales</taxon>
        <taxon>Peronosporaceae</taxon>
        <taxon>Phytophthora</taxon>
    </lineage>
</organism>
<protein>
    <recommendedName>
        <fullName evidence="7">HAT C-terminal dimerisation domain-containing protein</fullName>
    </recommendedName>
</protein>
<keyword evidence="9" id="KW-1185">Reference proteome</keyword>
<keyword evidence="5" id="KW-0539">Nucleus</keyword>
<feature type="region of interest" description="Disordered" evidence="6">
    <location>
        <begin position="588"/>
        <end position="608"/>
    </location>
</feature>
<dbReference type="PANTHER" id="PTHR46481:SF10">
    <property type="entry name" value="ZINC FINGER BED DOMAIN-CONTAINING PROTEIN 39"/>
    <property type="match status" value="1"/>
</dbReference>
<dbReference type="Proteomes" id="UP000002640">
    <property type="component" value="Unassembled WGS sequence"/>
</dbReference>
<dbReference type="InterPro" id="IPR008906">
    <property type="entry name" value="HATC_C_dom"/>
</dbReference>
<evidence type="ECO:0000256" key="1">
    <source>
        <dbReference type="ARBA" id="ARBA00004123"/>
    </source>
</evidence>
<feature type="domain" description="HAT C-terminal dimerisation" evidence="7">
    <location>
        <begin position="683"/>
        <end position="758"/>
    </location>
</feature>
<dbReference type="KEGG" id="psoj:PHYSODRAFT_322011"/>
<dbReference type="GO" id="GO:0046983">
    <property type="term" value="F:protein dimerization activity"/>
    <property type="evidence" value="ECO:0007669"/>
    <property type="project" value="InterPro"/>
</dbReference>
<feature type="region of interest" description="Disordered" evidence="6">
    <location>
        <begin position="1"/>
        <end position="28"/>
    </location>
</feature>
<reference evidence="8 9" key="1">
    <citation type="journal article" date="2006" name="Science">
        <title>Phytophthora genome sequences uncover evolutionary origins and mechanisms of pathogenesis.</title>
        <authorList>
            <person name="Tyler B.M."/>
            <person name="Tripathy S."/>
            <person name="Zhang X."/>
            <person name="Dehal P."/>
            <person name="Jiang R.H."/>
            <person name="Aerts A."/>
            <person name="Arredondo F.D."/>
            <person name="Baxter L."/>
            <person name="Bensasson D."/>
            <person name="Beynon J.L."/>
            <person name="Chapman J."/>
            <person name="Damasceno C.M."/>
            <person name="Dorrance A.E."/>
            <person name="Dou D."/>
            <person name="Dickerman A.W."/>
            <person name="Dubchak I.L."/>
            <person name="Garbelotto M."/>
            <person name="Gijzen M."/>
            <person name="Gordon S.G."/>
            <person name="Govers F."/>
            <person name="Grunwald N.J."/>
            <person name="Huang W."/>
            <person name="Ivors K.L."/>
            <person name="Jones R.W."/>
            <person name="Kamoun S."/>
            <person name="Krampis K."/>
            <person name="Lamour K.H."/>
            <person name="Lee M.K."/>
            <person name="McDonald W.H."/>
            <person name="Medina M."/>
            <person name="Meijer H.J."/>
            <person name="Nordberg E.K."/>
            <person name="Maclean D.J."/>
            <person name="Ospina-Giraldo M.D."/>
            <person name="Morris P.F."/>
            <person name="Phuntumart V."/>
            <person name="Putnam N.H."/>
            <person name="Rash S."/>
            <person name="Rose J.K."/>
            <person name="Sakihama Y."/>
            <person name="Salamov A.A."/>
            <person name="Savidor A."/>
            <person name="Scheuring C.F."/>
            <person name="Smith B.M."/>
            <person name="Sobral B.W."/>
            <person name="Terry A."/>
            <person name="Torto-Alalibo T.A."/>
            <person name="Win J."/>
            <person name="Xu Z."/>
            <person name="Zhang H."/>
            <person name="Grigoriev I.V."/>
            <person name="Rokhsar D.S."/>
            <person name="Boore J.L."/>
        </authorList>
    </citation>
    <scope>NUCLEOTIDE SEQUENCE [LARGE SCALE GENOMIC DNA]</scope>
    <source>
        <strain evidence="8 9">P6497</strain>
    </source>
</reference>
<dbReference type="InParanoid" id="G4YFB4"/>
<evidence type="ECO:0000256" key="4">
    <source>
        <dbReference type="ARBA" id="ARBA00022833"/>
    </source>
</evidence>